<organism evidence="2 3">
    <name type="scientific">Anseongella ginsenosidimutans</name>
    <dbReference type="NCBI Taxonomy" id="496056"/>
    <lineage>
        <taxon>Bacteria</taxon>
        <taxon>Pseudomonadati</taxon>
        <taxon>Bacteroidota</taxon>
        <taxon>Sphingobacteriia</taxon>
        <taxon>Sphingobacteriales</taxon>
        <taxon>Sphingobacteriaceae</taxon>
        <taxon>Anseongella</taxon>
    </lineage>
</organism>
<dbReference type="Proteomes" id="UP000295807">
    <property type="component" value="Unassembled WGS sequence"/>
</dbReference>
<proteinExistence type="predicted"/>
<feature type="region of interest" description="Disordered" evidence="1">
    <location>
        <begin position="25"/>
        <end position="120"/>
    </location>
</feature>
<sequence length="120" mass="12040">MLKIFLGILAVILAVALLTNRSKEEVPAAVPPVPVTNQQGAAGAQQGATSAAPKMNPPHGQPGHRCDIAVGAPLPAAAAPAAAPQDLSPKKADTRVALNPPHGQPGHDCAVPVGKPLPQK</sequence>
<dbReference type="AlphaFoldDB" id="A0A4R3KVL5"/>
<feature type="compositionally biased region" description="Low complexity" evidence="1">
    <location>
        <begin position="38"/>
        <end position="48"/>
    </location>
</feature>
<dbReference type="RefSeq" id="WP_192901596.1">
    <property type="nucleotide sequence ID" value="NZ_CP042432.1"/>
</dbReference>
<dbReference type="EMBL" id="SMAD01000002">
    <property type="protein sequence ID" value="TCS88974.1"/>
    <property type="molecule type" value="Genomic_DNA"/>
</dbReference>
<protein>
    <submittedName>
        <fullName evidence="2">Uncharacterized protein</fullName>
    </submittedName>
</protein>
<accession>A0A4R3KVL5</accession>
<reference evidence="2 3" key="1">
    <citation type="submission" date="2019-03" db="EMBL/GenBank/DDBJ databases">
        <title>Genomic Encyclopedia of Type Strains, Phase IV (KMG-IV): sequencing the most valuable type-strain genomes for metagenomic binning, comparative biology and taxonomic classification.</title>
        <authorList>
            <person name="Goeker M."/>
        </authorList>
    </citation>
    <scope>NUCLEOTIDE SEQUENCE [LARGE SCALE GENOMIC DNA]</scope>
    <source>
        <strain evidence="2 3">DSM 21100</strain>
    </source>
</reference>
<name>A0A4R3KVL5_9SPHI</name>
<keyword evidence="3" id="KW-1185">Reference proteome</keyword>
<evidence type="ECO:0000313" key="3">
    <source>
        <dbReference type="Proteomes" id="UP000295807"/>
    </source>
</evidence>
<comment type="caution">
    <text evidence="2">The sequence shown here is derived from an EMBL/GenBank/DDBJ whole genome shotgun (WGS) entry which is preliminary data.</text>
</comment>
<evidence type="ECO:0000256" key="1">
    <source>
        <dbReference type="SAM" id="MobiDB-lite"/>
    </source>
</evidence>
<evidence type="ECO:0000313" key="2">
    <source>
        <dbReference type="EMBL" id="TCS88974.1"/>
    </source>
</evidence>
<gene>
    <name evidence="2" type="ORF">EDD80_102165</name>
</gene>
<feature type="compositionally biased region" description="Low complexity" evidence="1">
    <location>
        <begin position="72"/>
        <end position="84"/>
    </location>
</feature>